<dbReference type="FunCoup" id="B9RL20">
    <property type="interactions" value="1223"/>
</dbReference>
<feature type="compositionally biased region" description="Pro residues" evidence="1">
    <location>
        <begin position="85"/>
        <end position="98"/>
    </location>
</feature>
<feature type="compositionally biased region" description="Polar residues" evidence="1">
    <location>
        <begin position="621"/>
        <end position="639"/>
    </location>
</feature>
<dbReference type="STRING" id="3988.B9RL20"/>
<feature type="compositionally biased region" description="Low complexity" evidence="1">
    <location>
        <begin position="1017"/>
        <end position="1037"/>
    </location>
</feature>
<evidence type="ECO:0000313" key="3">
    <source>
        <dbReference type="Proteomes" id="UP000008311"/>
    </source>
</evidence>
<evidence type="ECO:0000313" key="2">
    <source>
        <dbReference type="EMBL" id="EEF47935.1"/>
    </source>
</evidence>
<protein>
    <submittedName>
        <fullName evidence="2">Uncharacterized protein</fullName>
    </submittedName>
</protein>
<gene>
    <name evidence="2" type="ORF">RCOM_0942390</name>
</gene>
<keyword evidence="3" id="KW-1185">Reference proteome</keyword>
<dbReference type="eggNOG" id="KOG0845">
    <property type="taxonomic scope" value="Eukaryota"/>
</dbReference>
<feature type="region of interest" description="Disordered" evidence="1">
    <location>
        <begin position="570"/>
        <end position="665"/>
    </location>
</feature>
<feature type="region of interest" description="Disordered" evidence="1">
    <location>
        <begin position="1188"/>
        <end position="1241"/>
    </location>
</feature>
<feature type="region of interest" description="Disordered" evidence="1">
    <location>
        <begin position="1017"/>
        <end position="1042"/>
    </location>
</feature>
<feature type="region of interest" description="Disordered" evidence="1">
    <location>
        <begin position="1"/>
        <end position="53"/>
    </location>
</feature>
<dbReference type="GO" id="GO:0005635">
    <property type="term" value="C:nuclear envelope"/>
    <property type="evidence" value="ECO:0000318"/>
    <property type="project" value="GO_Central"/>
</dbReference>
<feature type="region of interest" description="Disordered" evidence="1">
    <location>
        <begin position="312"/>
        <end position="349"/>
    </location>
</feature>
<feature type="region of interest" description="Disordered" evidence="1">
    <location>
        <begin position="81"/>
        <end position="109"/>
    </location>
</feature>
<reference evidence="3" key="1">
    <citation type="journal article" date="2010" name="Nat. Biotechnol.">
        <title>Draft genome sequence of the oilseed species Ricinus communis.</title>
        <authorList>
            <person name="Chan A.P."/>
            <person name="Crabtree J."/>
            <person name="Zhao Q."/>
            <person name="Lorenzi H."/>
            <person name="Orvis J."/>
            <person name="Puiu D."/>
            <person name="Melake-Berhan A."/>
            <person name="Jones K.M."/>
            <person name="Redman J."/>
            <person name="Chen G."/>
            <person name="Cahoon E.B."/>
            <person name="Gedil M."/>
            <person name="Stanke M."/>
            <person name="Haas B.J."/>
            <person name="Wortman J.R."/>
            <person name="Fraser-Liggett C.M."/>
            <person name="Ravel J."/>
            <person name="Rabinowicz P.D."/>
        </authorList>
    </citation>
    <scope>NUCLEOTIDE SEQUENCE [LARGE SCALE GENOMIC DNA]</scope>
    <source>
        <strain evidence="3">cv. Hale</strain>
    </source>
</reference>
<name>B9RL20_RICCO</name>
<feature type="region of interest" description="Disordered" evidence="1">
    <location>
        <begin position="1109"/>
        <end position="1129"/>
    </location>
</feature>
<feature type="compositionally biased region" description="Polar residues" evidence="1">
    <location>
        <begin position="596"/>
        <end position="612"/>
    </location>
</feature>
<sequence>MAAAPQRNENPYEDRSGFGKFRKRPMRRVSTTPYDRPLTAIRNPSHATHVNNNNNWLSKLVDPAQRLITSSAHKLFASVFRKRLPPPPPPPPEQPPEPEANGGASDKQQEAVCKDLRGIKGSATNDFDCPASSSDKGGLTELERILKQKTFTRSEIDQLTALLQSRTVEIPVGTRENKYEVIPSKGVLSHDRKEEFPNTPKKDNGLDSHCVSTPIVNSSVLDEDVASPAELAKAYMGSRPSKISPLALGLRSQSIGEDAVTQIDRPFASKSPIMSIVPRSSSRVMPVVNGFVTPRSRGRSAIYSMARTPYSRGAGTENDSFGAPSSSSQSIWENSRSSGSRQGALKRRSSVLDNDIGSVGPIRRIRQKSNLLPSSGTLSVRGTGVASSGVRHPLSEKQVLESEVSIGNGDNTIRSSGITSVPSKSSEMASKILQQLNVLVSSRDKSPTKLSPSMLRGPALRSLENVDTSKFTEAVQDDNNKLDIKHDGSLPDSRDSMLQKQDKFEENGPVKLAAAHGKLASALNGMVSTSLVKNNVSDGKTVSSGTDPVVQSTPQKKRAFYMSAHEDFLELDDDDQSEKTVSDALPVEKEKLDTTLAENKTNKAASLPSLSVQHPMENKKPSVSVTSDRASSAKESNAAPSLFRFEDKVSPKEPNGFPSSNFSSKTESAVPQLTFTSTSPAVTNSMSLRFDTSSDHKSGISSSFVFGAGDATKSLTKEQESDKPADTNNLKDGVVFNSTETVSSAVSMLSPAASAFSFGLAHNDSNVNGSLASIPSFSSPGQALASQNDSGQNILSSSTNLALNSSSNTNIISATTANINSGDLSLSASAPSFVSAPVLKFGAPVVPSTSTSSMSPITGVESTESKNETSFSNLTNVTFGSASSPITSTGGSLLSVPSSAMKSTGSSLFCVASSAVAISDTSSAIMTTGSTFNFSAGASTSAAAVTTGFNPFSAANTQTSAAGAVFSTSTQSMPTQFGSTALSPFGFSGSTAFSSGSSLFSSSSSSGKLFGSGTTFGSTSSTSEANPVSSTTTTTPVFGSNWPTTKSPTFGSSNSASSSTAFVFGASSASNAVASTTSVMFGSSPSGSSGSVFNFGSAASATQLQPAFASPSSASTFGSSPGNNDQMNMEDSMAEDTVQATSTVPVFGQQSTAPPSSGFVFGSTAPTGGNQFVSTPTVPAATNPFQFGGQSNLAAPQNQPPFQASGSLEFNAGGSFSLGTNGGDKSNRKFIRVNRKTQRKK</sequence>
<dbReference type="Proteomes" id="UP000008311">
    <property type="component" value="Unassembled WGS sequence"/>
</dbReference>
<accession>B9RL20</accession>
<organism evidence="2 3">
    <name type="scientific">Ricinus communis</name>
    <name type="common">Castor bean</name>
    <dbReference type="NCBI Taxonomy" id="3988"/>
    <lineage>
        <taxon>Eukaryota</taxon>
        <taxon>Viridiplantae</taxon>
        <taxon>Streptophyta</taxon>
        <taxon>Embryophyta</taxon>
        <taxon>Tracheophyta</taxon>
        <taxon>Spermatophyta</taxon>
        <taxon>Magnoliopsida</taxon>
        <taxon>eudicotyledons</taxon>
        <taxon>Gunneridae</taxon>
        <taxon>Pentapetalae</taxon>
        <taxon>rosids</taxon>
        <taxon>fabids</taxon>
        <taxon>Malpighiales</taxon>
        <taxon>Euphorbiaceae</taxon>
        <taxon>Acalyphoideae</taxon>
        <taxon>Acalypheae</taxon>
        <taxon>Ricinus</taxon>
    </lineage>
</organism>
<dbReference type="GO" id="GO:0016973">
    <property type="term" value="P:poly(A)+ mRNA export from nucleus"/>
    <property type="evidence" value="ECO:0000318"/>
    <property type="project" value="GO_Central"/>
</dbReference>
<feature type="compositionally biased region" description="Low complexity" evidence="1">
    <location>
        <begin position="1109"/>
        <end position="1122"/>
    </location>
</feature>
<feature type="compositionally biased region" description="Polar residues" evidence="1">
    <location>
        <begin position="317"/>
        <end position="341"/>
    </location>
</feature>
<proteinExistence type="predicted"/>
<dbReference type="InParanoid" id="B9RL20"/>
<dbReference type="EMBL" id="EQ973786">
    <property type="protein sequence ID" value="EEF47935.1"/>
    <property type="molecule type" value="Genomic_DNA"/>
</dbReference>
<feature type="compositionally biased region" description="Basic and acidic residues" evidence="1">
    <location>
        <begin position="577"/>
        <end position="593"/>
    </location>
</feature>
<dbReference type="PANTHER" id="PTHR33416:SF20">
    <property type="entry name" value="NUCLEAR PORE COMPLEX PROTEIN NUP1"/>
    <property type="match status" value="1"/>
</dbReference>
<dbReference type="PANTHER" id="PTHR33416">
    <property type="entry name" value="NUCLEAR PORE COMPLEX PROTEIN NUP1"/>
    <property type="match status" value="1"/>
</dbReference>
<feature type="compositionally biased region" description="Polar residues" evidence="1">
    <location>
        <begin position="1188"/>
        <end position="1208"/>
    </location>
</feature>
<dbReference type="AlphaFoldDB" id="B9RL20"/>
<evidence type="ECO:0000256" key="1">
    <source>
        <dbReference type="SAM" id="MobiDB-lite"/>
    </source>
</evidence>
<feature type="compositionally biased region" description="Basic residues" evidence="1">
    <location>
        <begin position="1228"/>
        <end position="1241"/>
    </location>
</feature>
<dbReference type="GO" id="GO:0071763">
    <property type="term" value="P:nuclear membrane organization"/>
    <property type="evidence" value="ECO:0000318"/>
    <property type="project" value="GO_Central"/>
</dbReference>